<feature type="domain" description="HTH cro/C1-type" evidence="2">
    <location>
        <begin position="365"/>
        <end position="422"/>
    </location>
</feature>
<sequence length="832" mass="92145">MSGEIRLTEATLDVLAVLSGDREREHYGLEIARSTRRPTGTVYPILSRLEEHGWVEGRWDLSEHVPRGPRRRYYRVTDTGQAAAGRAISRRRPAPPVEPAPVLPRLGGGPVTAAQLIREFAEDLRTLRIRAGSPSLRALGMTTYYSPGALSEAFSGRTLPSPALLAAVVRACGGDQHEWKCRRNLTEQGIKQGVRIPFDFEDFYPLGRTWVDQELERQALSPADREDAAQESLAITCEQWSGVRADENVRSWIQARARRCAISLRRQQSRSDALLTRMSALADDTAVPDVADTVVQRMVPWEMLNGVDRHTAQVALLRGDGYTARQIADFLGTSVSDVDLRLARLRRTVSRRWYVHSEGDVMIDYLRRLRVQAGNPSVRELATRTGYSHTTVHRVLSGAPGPRQQRLVSLLIKALGGSVKEAERWMGTPQRESFVAQPAERSGGDHGDVYARWALTEKLKHSGRTAEAIDLWRPAAESGDTEAMWVLADMLESAGRMDEAESWLSRSARRGDTAAARRLARRLEQDGRLHDAYVLWQTAMDHGDTGAVQENARLLVQLGHVEEACELLRRIASTGNRAAMRQLSQLLSESGRVEEACAIWLPSATAGSIPSMRELARLQEQAGAVQEAERWLLAAAVTDDPESIRSLADLQERLGARHKAKLWLRRLADRGDLRALASLSDLHEREGDPEAAHKMWLPLAEAGNRYAMWRLTGVLERAGRTEDAVRWKVRAASSDPSRVTGISETLDQKGEALLRRMAAAGDQFAPMALADLLIEAGRQDEAELALREAVDDGNEFAATALAELLRASGRHEAADAVMLAFRASGPTLRESD</sequence>
<dbReference type="Pfam" id="PF13432">
    <property type="entry name" value="TPR_16"/>
    <property type="match status" value="1"/>
</dbReference>
<protein>
    <submittedName>
        <fullName evidence="3">DNA-binding PadR family transcriptional regulator/TPR repeat protein/DNA-directed RNA polymerase specialized sigma24 family protein</fullName>
    </submittedName>
</protein>
<dbReference type="Pfam" id="PF03551">
    <property type="entry name" value="PadR"/>
    <property type="match status" value="1"/>
</dbReference>
<reference evidence="3" key="1">
    <citation type="submission" date="2022-06" db="EMBL/GenBank/DDBJ databases">
        <title>Sequencing the genomes of 1000 actinobacteria strains.</title>
        <authorList>
            <person name="Klenk H.-P."/>
        </authorList>
    </citation>
    <scope>NUCLEOTIDE SEQUENCE</scope>
    <source>
        <strain evidence="3">DSM 46694</strain>
    </source>
</reference>
<dbReference type="CDD" id="cd00093">
    <property type="entry name" value="HTH_XRE"/>
    <property type="match status" value="1"/>
</dbReference>
<dbReference type="PANTHER" id="PTHR11102:SF160">
    <property type="entry name" value="ERAD-ASSOCIATED E3 UBIQUITIN-PROTEIN LIGASE COMPONENT HRD3"/>
    <property type="match status" value="1"/>
</dbReference>
<dbReference type="InterPro" id="IPR011990">
    <property type="entry name" value="TPR-like_helical_dom_sf"/>
</dbReference>
<name>A0A9X2GNL4_9ACTN</name>
<comment type="caution">
    <text evidence="3">The sequence shown here is derived from an EMBL/GenBank/DDBJ whole genome shotgun (WGS) entry which is preliminary data.</text>
</comment>
<dbReference type="RefSeq" id="WP_253749648.1">
    <property type="nucleotide sequence ID" value="NZ_BAABKA010000002.1"/>
</dbReference>
<gene>
    <name evidence="3" type="ORF">HD597_008145</name>
</gene>
<dbReference type="AlphaFoldDB" id="A0A9X2GNL4"/>
<dbReference type="InterPro" id="IPR036388">
    <property type="entry name" value="WH-like_DNA-bd_sf"/>
</dbReference>
<evidence type="ECO:0000313" key="3">
    <source>
        <dbReference type="EMBL" id="MCP2361125.1"/>
    </source>
</evidence>
<dbReference type="Gene3D" id="1.25.40.10">
    <property type="entry name" value="Tetratricopeptide repeat domain"/>
    <property type="match status" value="3"/>
</dbReference>
<keyword evidence="4" id="KW-1185">Reference proteome</keyword>
<dbReference type="SUPFAM" id="SSF88946">
    <property type="entry name" value="Sigma2 domain of RNA polymerase sigma factors"/>
    <property type="match status" value="1"/>
</dbReference>
<evidence type="ECO:0000313" key="4">
    <source>
        <dbReference type="Proteomes" id="UP001139648"/>
    </source>
</evidence>
<proteinExistence type="predicted"/>
<feature type="region of interest" description="Disordered" evidence="1">
    <location>
        <begin position="84"/>
        <end position="105"/>
    </location>
</feature>
<dbReference type="InterPro" id="IPR013325">
    <property type="entry name" value="RNA_pol_sigma_r2"/>
</dbReference>
<dbReference type="GO" id="GO:0006352">
    <property type="term" value="P:DNA-templated transcription initiation"/>
    <property type="evidence" value="ECO:0007669"/>
    <property type="project" value="InterPro"/>
</dbReference>
<dbReference type="InterPro" id="IPR001387">
    <property type="entry name" value="Cro/C1-type_HTH"/>
</dbReference>
<dbReference type="PANTHER" id="PTHR11102">
    <property type="entry name" value="SEL-1-LIKE PROTEIN"/>
    <property type="match status" value="1"/>
</dbReference>
<dbReference type="InterPro" id="IPR036390">
    <property type="entry name" value="WH_DNA-bd_sf"/>
</dbReference>
<dbReference type="Proteomes" id="UP001139648">
    <property type="component" value="Unassembled WGS sequence"/>
</dbReference>
<dbReference type="Pfam" id="PF13560">
    <property type="entry name" value="HTH_31"/>
    <property type="match status" value="2"/>
</dbReference>
<evidence type="ECO:0000259" key="2">
    <source>
        <dbReference type="SMART" id="SM00530"/>
    </source>
</evidence>
<dbReference type="SMART" id="SM00530">
    <property type="entry name" value="HTH_XRE"/>
    <property type="match status" value="2"/>
</dbReference>
<dbReference type="GO" id="GO:0003677">
    <property type="term" value="F:DNA binding"/>
    <property type="evidence" value="ECO:0007669"/>
    <property type="project" value="UniProtKB-KW"/>
</dbReference>
<dbReference type="GO" id="GO:0003700">
    <property type="term" value="F:DNA-binding transcription factor activity"/>
    <property type="evidence" value="ECO:0007669"/>
    <property type="project" value="InterPro"/>
</dbReference>
<organism evidence="3 4">
    <name type="scientific">Nonomuraea thailandensis</name>
    <dbReference type="NCBI Taxonomy" id="1188745"/>
    <lineage>
        <taxon>Bacteria</taxon>
        <taxon>Bacillati</taxon>
        <taxon>Actinomycetota</taxon>
        <taxon>Actinomycetes</taxon>
        <taxon>Streptosporangiales</taxon>
        <taxon>Streptosporangiaceae</taxon>
        <taxon>Nonomuraea</taxon>
    </lineage>
</organism>
<dbReference type="Gene3D" id="1.10.10.10">
    <property type="entry name" value="Winged helix-like DNA-binding domain superfamily/Winged helix DNA-binding domain"/>
    <property type="match status" value="1"/>
</dbReference>
<evidence type="ECO:0000256" key="1">
    <source>
        <dbReference type="SAM" id="MobiDB-lite"/>
    </source>
</evidence>
<dbReference type="EMBL" id="JAMZEB010000002">
    <property type="protein sequence ID" value="MCP2361125.1"/>
    <property type="molecule type" value="Genomic_DNA"/>
</dbReference>
<dbReference type="InterPro" id="IPR050767">
    <property type="entry name" value="Sel1_AlgK"/>
</dbReference>
<feature type="domain" description="HTH cro/C1-type" evidence="2">
    <location>
        <begin position="123"/>
        <end position="179"/>
    </location>
</feature>
<accession>A0A9X2GNL4</accession>
<keyword evidence="3" id="KW-0238">DNA-binding</keyword>
<dbReference type="InterPro" id="IPR005149">
    <property type="entry name" value="Tscrpt_reg_PadR_N"/>
</dbReference>
<dbReference type="SUPFAM" id="SSF46785">
    <property type="entry name" value="Winged helix' DNA-binding domain"/>
    <property type="match status" value="1"/>
</dbReference>
<dbReference type="SUPFAM" id="SSF81901">
    <property type="entry name" value="HCP-like"/>
    <property type="match status" value="2"/>
</dbReference>